<dbReference type="Gene3D" id="3.90.1280.10">
    <property type="entry name" value="HSP33 redox switch-like"/>
    <property type="match status" value="1"/>
</dbReference>
<dbReference type="Gene3D" id="3.55.30.10">
    <property type="entry name" value="Hsp33 domain"/>
    <property type="match status" value="1"/>
</dbReference>
<dbReference type="NCBIfam" id="NF001033">
    <property type="entry name" value="PRK00114.1"/>
    <property type="match status" value="1"/>
</dbReference>
<dbReference type="Pfam" id="PF01430">
    <property type="entry name" value="HSP33"/>
    <property type="match status" value="1"/>
</dbReference>
<dbReference type="CDD" id="cd00498">
    <property type="entry name" value="Hsp33"/>
    <property type="match status" value="1"/>
</dbReference>
<evidence type="ECO:0000256" key="5">
    <source>
        <dbReference type="ARBA" id="ARBA00023284"/>
    </source>
</evidence>
<evidence type="ECO:0000256" key="6">
    <source>
        <dbReference type="HAMAP-Rule" id="MF_00117"/>
    </source>
</evidence>
<accession>A0ABU2ZSB9</accession>
<evidence type="ECO:0000313" key="7">
    <source>
        <dbReference type="EMBL" id="MDT0595209.1"/>
    </source>
</evidence>
<dbReference type="Proteomes" id="UP001253545">
    <property type="component" value="Unassembled WGS sequence"/>
</dbReference>
<comment type="similarity">
    <text evidence="6">Belongs to the HSP33 family.</text>
</comment>
<feature type="disulfide bond" description="Redox-active" evidence="6">
    <location>
        <begin position="266"/>
        <end position="269"/>
    </location>
</feature>
<name>A0ABU2ZSB9_9ALTE</name>
<keyword evidence="3 6" id="KW-1015">Disulfide bond</keyword>
<comment type="caution">
    <text evidence="7">The sequence shown here is derived from an EMBL/GenBank/DDBJ whole genome shotgun (WGS) entry which is preliminary data.</text>
</comment>
<evidence type="ECO:0000256" key="3">
    <source>
        <dbReference type="ARBA" id="ARBA00023157"/>
    </source>
</evidence>
<keyword evidence="8" id="KW-1185">Reference proteome</keyword>
<dbReference type="PIRSF" id="PIRSF005261">
    <property type="entry name" value="Heat_shock_Hsp33"/>
    <property type="match status" value="1"/>
</dbReference>
<dbReference type="Gene3D" id="1.10.287.480">
    <property type="entry name" value="helix hairpin bin"/>
    <property type="match status" value="1"/>
</dbReference>
<reference evidence="7 8" key="1">
    <citation type="submission" date="2023-09" db="EMBL/GenBank/DDBJ databases">
        <authorList>
            <person name="Rey-Velasco X."/>
        </authorList>
    </citation>
    <scope>NUCLEOTIDE SEQUENCE [LARGE SCALE GENOMIC DNA]</scope>
    <source>
        <strain evidence="7 8">P117</strain>
    </source>
</reference>
<protein>
    <recommendedName>
        <fullName evidence="6">33 kDa chaperonin</fullName>
    </recommendedName>
    <alternativeName>
        <fullName evidence="6">Heat shock protein 33 homolog</fullName>
        <shortName evidence="6">HSP33</shortName>
    </alternativeName>
</protein>
<dbReference type="PANTHER" id="PTHR30111:SF1">
    <property type="entry name" value="33 KDA CHAPERONIN"/>
    <property type="match status" value="1"/>
</dbReference>
<comment type="subcellular location">
    <subcellularLocation>
        <location evidence="6">Cytoplasm</location>
    </subcellularLocation>
</comment>
<dbReference type="RefSeq" id="WP_311368723.1">
    <property type="nucleotide sequence ID" value="NZ_JAVRHX010000002.1"/>
</dbReference>
<sequence length="293" mass="33181">MTDTLNRFLFANRPIRGELVTLEKSFQETLRGTEYPVAVQKLLGELMAATSLLCATLKFEGEIGLQIQSEGLIKYAVITGTHEQKLRGVARWDESVNEFPDTFSQWFEKGYLAITLSPLKGQRYQGVVALDKENLAECLEDYFLQSEQLLTKVMLFADVTDQAKAGGMLLQIVPTTSETSNVVKTPDFEHVSIMAETLSQQEVLNLPHQDIVKRLYHEDDIRMFEPQIVIFHCDCSKERSANALKNVSKEELLSIIEQDGEIQMDCQFCLAKYSFDKIDVENIHGQNFDVGQA</sequence>
<keyword evidence="2 6" id="KW-0862">Zinc</keyword>
<dbReference type="InterPro" id="IPR016154">
    <property type="entry name" value="Heat_shock_Hsp33_C"/>
</dbReference>
<evidence type="ECO:0000313" key="8">
    <source>
        <dbReference type="Proteomes" id="UP001253545"/>
    </source>
</evidence>
<dbReference type="HAMAP" id="MF_00117">
    <property type="entry name" value="HslO"/>
    <property type="match status" value="1"/>
</dbReference>
<keyword evidence="4 6" id="KW-0143">Chaperone</keyword>
<keyword evidence="1 6" id="KW-0963">Cytoplasm</keyword>
<dbReference type="SUPFAM" id="SSF64397">
    <property type="entry name" value="Hsp33 domain"/>
    <property type="match status" value="1"/>
</dbReference>
<comment type="PTM">
    <text evidence="6">Under oxidizing conditions two disulfide bonds are formed involving the reactive cysteines. Under reducing conditions zinc is bound to the reactive cysteines and the protein is inactive.</text>
</comment>
<proteinExistence type="inferred from homology"/>
<dbReference type="PANTHER" id="PTHR30111">
    <property type="entry name" value="33 KDA CHAPERONIN"/>
    <property type="match status" value="1"/>
</dbReference>
<keyword evidence="5 6" id="KW-0676">Redox-active center</keyword>
<comment type="function">
    <text evidence="6">Redox regulated molecular chaperone. Protects both thermally unfolding and oxidatively damaged proteins from irreversible aggregation. Plays an important role in the bacterial defense system toward oxidative stress.</text>
</comment>
<evidence type="ECO:0000256" key="1">
    <source>
        <dbReference type="ARBA" id="ARBA00022490"/>
    </source>
</evidence>
<gene>
    <name evidence="6 7" type="primary">hslO</name>
    <name evidence="7" type="ORF">RM552_10165</name>
</gene>
<dbReference type="InterPro" id="IPR023212">
    <property type="entry name" value="Hsp33_helix_hairpin_bin_dom_sf"/>
</dbReference>
<evidence type="ECO:0000256" key="4">
    <source>
        <dbReference type="ARBA" id="ARBA00023186"/>
    </source>
</evidence>
<dbReference type="EMBL" id="JAVRHX010000002">
    <property type="protein sequence ID" value="MDT0595209.1"/>
    <property type="molecule type" value="Genomic_DNA"/>
</dbReference>
<dbReference type="InterPro" id="IPR016153">
    <property type="entry name" value="Heat_shock_Hsp33_N"/>
</dbReference>
<dbReference type="InterPro" id="IPR000397">
    <property type="entry name" value="Heat_shock_Hsp33"/>
</dbReference>
<feature type="disulfide bond" description="Redox-active" evidence="6">
    <location>
        <begin position="233"/>
        <end position="235"/>
    </location>
</feature>
<evidence type="ECO:0000256" key="2">
    <source>
        <dbReference type="ARBA" id="ARBA00022833"/>
    </source>
</evidence>
<dbReference type="SUPFAM" id="SSF118352">
    <property type="entry name" value="HSP33 redox switch-like"/>
    <property type="match status" value="1"/>
</dbReference>
<organism evidence="7 8">
    <name type="scientific">Glaciecola petra</name>
    <dbReference type="NCBI Taxonomy" id="3075602"/>
    <lineage>
        <taxon>Bacteria</taxon>
        <taxon>Pseudomonadati</taxon>
        <taxon>Pseudomonadota</taxon>
        <taxon>Gammaproteobacteria</taxon>
        <taxon>Alteromonadales</taxon>
        <taxon>Alteromonadaceae</taxon>
        <taxon>Glaciecola</taxon>
    </lineage>
</organism>